<organism evidence="2 3">
    <name type="scientific">Streptomyces badius</name>
    <dbReference type="NCBI Taxonomy" id="1941"/>
    <lineage>
        <taxon>Bacteria</taxon>
        <taxon>Bacillati</taxon>
        <taxon>Actinomycetota</taxon>
        <taxon>Actinomycetes</taxon>
        <taxon>Kitasatosporales</taxon>
        <taxon>Streptomycetaceae</taxon>
        <taxon>Streptomyces</taxon>
    </lineage>
</organism>
<reference evidence="3" key="1">
    <citation type="journal article" date="2019" name="Int. J. Syst. Evol. Microbiol.">
        <title>The Global Catalogue of Microorganisms (GCM) 10K type strain sequencing project: providing services to taxonomists for standard genome sequencing and annotation.</title>
        <authorList>
            <consortium name="The Broad Institute Genomics Platform"/>
            <consortium name="The Broad Institute Genome Sequencing Center for Infectious Disease"/>
            <person name="Wu L."/>
            <person name="Ma J."/>
        </authorList>
    </citation>
    <scope>NUCLEOTIDE SEQUENCE [LARGE SCALE GENOMIC DNA]</scope>
    <source>
        <strain evidence="3">JCM 4350</strain>
    </source>
</reference>
<evidence type="ECO:0000313" key="3">
    <source>
        <dbReference type="Proteomes" id="UP000659767"/>
    </source>
</evidence>
<accession>A0ABQ2TNJ0</accession>
<protein>
    <submittedName>
        <fullName evidence="2">Uncharacterized protein</fullName>
    </submittedName>
</protein>
<gene>
    <name evidence="2" type="ORF">GCM10010253_64090</name>
</gene>
<dbReference type="Proteomes" id="UP000659767">
    <property type="component" value="Unassembled WGS sequence"/>
</dbReference>
<proteinExistence type="predicted"/>
<evidence type="ECO:0000256" key="1">
    <source>
        <dbReference type="SAM" id="MobiDB-lite"/>
    </source>
</evidence>
<comment type="caution">
    <text evidence="2">The sequence shown here is derived from an EMBL/GenBank/DDBJ whole genome shotgun (WGS) entry which is preliminary data.</text>
</comment>
<name>A0ABQ2TNJ0_STRBA</name>
<evidence type="ECO:0000313" key="2">
    <source>
        <dbReference type="EMBL" id="GGS80512.1"/>
    </source>
</evidence>
<keyword evidence="3" id="KW-1185">Reference proteome</keyword>
<dbReference type="EMBL" id="BMSZ01000027">
    <property type="protein sequence ID" value="GGS80512.1"/>
    <property type="molecule type" value="Genomic_DNA"/>
</dbReference>
<feature type="region of interest" description="Disordered" evidence="1">
    <location>
        <begin position="57"/>
        <end position="97"/>
    </location>
</feature>
<sequence>MTPSPRCRGFLPDRLRGRDGCAPTGLVPSRRVHHWQVLPTYEVVAARNIRNDPITYTYLPRTPSGPRRPTAGRPRSGRPECGYGGRAAYPLHPARWP</sequence>